<dbReference type="Proteomes" id="UP000282438">
    <property type="component" value="Chromosome"/>
</dbReference>
<evidence type="ECO:0000313" key="1">
    <source>
        <dbReference type="EMBL" id="AZN35135.1"/>
    </source>
</evidence>
<sequence length="226" mass="25514">MCETGGRSLPPGFETFIQNIATNRVPDSTVEVTLKEGESRPLTAGEIALAKLVFKDSINYALVKIHRGGLFGQPTKTGIAMTPNGEIYMPNTENGYKPDFSTERERDKVWLIHELTHVWQYQLGYDVKFYAMDIKLRGGYDGAAPAYHYDLEGEDTGKVIEQFNMEQQGQLIAHYFDAVYLEGTKRKGHADSLKRLPKLRFTLSSFLENPKNPALLPTTTGKIHWQ</sequence>
<proteinExistence type="predicted"/>
<protein>
    <submittedName>
        <fullName evidence="1">Zinc protease</fullName>
    </submittedName>
</protein>
<dbReference type="GO" id="GO:0008233">
    <property type="term" value="F:peptidase activity"/>
    <property type="evidence" value="ECO:0007669"/>
    <property type="project" value="UniProtKB-KW"/>
</dbReference>
<dbReference type="EMBL" id="CP034433">
    <property type="protein sequence ID" value="AZN35135.1"/>
    <property type="molecule type" value="Genomic_DNA"/>
</dbReference>
<gene>
    <name evidence="1" type="ORF">EJO50_00715</name>
</gene>
<dbReference type="OrthoDB" id="8686772at2"/>
<organism evidence="1 2">
    <name type="scientific">Iodobacter ciconiae</name>
    <dbReference type="NCBI Taxonomy" id="2496266"/>
    <lineage>
        <taxon>Bacteria</taxon>
        <taxon>Pseudomonadati</taxon>
        <taxon>Pseudomonadota</taxon>
        <taxon>Betaproteobacteria</taxon>
        <taxon>Neisseriales</taxon>
        <taxon>Chitinibacteraceae</taxon>
        <taxon>Iodobacter</taxon>
    </lineage>
</organism>
<dbReference type="AlphaFoldDB" id="A0A3S8ZNS7"/>
<accession>A0A3S8ZNS7</accession>
<evidence type="ECO:0000313" key="2">
    <source>
        <dbReference type="Proteomes" id="UP000282438"/>
    </source>
</evidence>
<dbReference type="RefSeq" id="WP_125971111.1">
    <property type="nucleotide sequence ID" value="NZ_CP034433.1"/>
</dbReference>
<dbReference type="GO" id="GO:0006508">
    <property type="term" value="P:proteolysis"/>
    <property type="evidence" value="ECO:0007669"/>
    <property type="project" value="UniProtKB-KW"/>
</dbReference>
<dbReference type="KEGG" id="iod:EJO50_00715"/>
<reference evidence="1 2" key="1">
    <citation type="submission" date="2018-12" db="EMBL/GenBank/DDBJ databases">
        <title>Complete genome sequence of Iodobacter sp. H11R3.</title>
        <authorList>
            <person name="Bae J.-W."/>
        </authorList>
    </citation>
    <scope>NUCLEOTIDE SEQUENCE [LARGE SCALE GENOMIC DNA]</scope>
    <source>
        <strain evidence="1 2">H11R3</strain>
    </source>
</reference>
<keyword evidence="1" id="KW-0378">Hydrolase</keyword>
<keyword evidence="1" id="KW-0645">Protease</keyword>
<keyword evidence="2" id="KW-1185">Reference proteome</keyword>
<name>A0A3S8ZNS7_9NEIS</name>